<evidence type="ECO:0000256" key="3">
    <source>
        <dbReference type="ARBA" id="ARBA00022519"/>
    </source>
</evidence>
<evidence type="ECO:0000256" key="6">
    <source>
        <dbReference type="ARBA" id="ARBA00022960"/>
    </source>
</evidence>
<dbReference type="EMBL" id="AMRG01000003">
    <property type="protein sequence ID" value="EKE85362.1"/>
    <property type="molecule type" value="Genomic_DNA"/>
</dbReference>
<evidence type="ECO:0000256" key="5">
    <source>
        <dbReference type="ARBA" id="ARBA00022692"/>
    </source>
</evidence>
<evidence type="ECO:0000256" key="1">
    <source>
        <dbReference type="ARBA" id="ARBA00004377"/>
    </source>
</evidence>
<evidence type="ECO:0000313" key="15">
    <source>
        <dbReference type="EMBL" id="EKE85362.1"/>
    </source>
</evidence>
<keyword evidence="5 14" id="KW-0812">Transmembrane</keyword>
<dbReference type="eggNOG" id="COG3105">
    <property type="taxonomic scope" value="Bacteria"/>
</dbReference>
<dbReference type="PANTHER" id="PTHR39579:SF1">
    <property type="entry name" value="INNER MEMBRANE PROTEIN YHCB"/>
    <property type="match status" value="1"/>
</dbReference>
<gene>
    <name evidence="15" type="ORF">A10D4_03420</name>
</gene>
<dbReference type="Proteomes" id="UP000014115">
    <property type="component" value="Unassembled WGS sequence"/>
</dbReference>
<keyword evidence="6" id="KW-0133">Cell shape</keyword>
<evidence type="ECO:0000256" key="11">
    <source>
        <dbReference type="ARBA" id="ARBA00035703"/>
    </source>
</evidence>
<dbReference type="InterPro" id="IPR009386">
    <property type="entry name" value="ZapG-like"/>
</dbReference>
<keyword evidence="2" id="KW-1003">Cell membrane</keyword>
<dbReference type="STRING" id="740709.A10D4_03420"/>
<dbReference type="OrthoDB" id="5766209at2"/>
<protein>
    <recommendedName>
        <fullName evidence="11">Z-ring associated protein G</fullName>
    </recommendedName>
    <alternativeName>
        <fullName evidence="12">Cell division protein ZapG</fullName>
    </alternativeName>
</protein>
<evidence type="ECO:0000256" key="14">
    <source>
        <dbReference type="SAM" id="Phobius"/>
    </source>
</evidence>
<feature type="compositionally biased region" description="Basic and acidic residues" evidence="13">
    <location>
        <begin position="112"/>
        <end position="127"/>
    </location>
</feature>
<sequence>MSWIVGSLLVVAGMVLGFFLARYWLQNHSDSSRLNDEVTQSKEQLAQYQREVAEHFATANALVKQLADTQAKLQSYLNHSADILQRSDDDKPLPFFSEDTIRQLRVANTVNRDSRSDKHDAGEHAPRDYAGSASGLLKGEQKRK</sequence>
<keyword evidence="4" id="KW-0132">Cell division</keyword>
<dbReference type="AlphaFoldDB" id="K2KF43"/>
<comment type="similarity">
    <text evidence="10">Belongs to the ZapG family.</text>
</comment>
<evidence type="ECO:0000256" key="8">
    <source>
        <dbReference type="ARBA" id="ARBA00023136"/>
    </source>
</evidence>
<comment type="caution">
    <text evidence="15">The sequence shown here is derived from an EMBL/GenBank/DDBJ whole genome shotgun (WGS) entry which is preliminary data.</text>
</comment>
<keyword evidence="7 14" id="KW-1133">Transmembrane helix</keyword>
<evidence type="ECO:0000256" key="7">
    <source>
        <dbReference type="ARBA" id="ARBA00022989"/>
    </source>
</evidence>
<evidence type="ECO:0000256" key="13">
    <source>
        <dbReference type="SAM" id="MobiDB-lite"/>
    </source>
</evidence>
<name>K2KF43_9GAMM</name>
<proteinExistence type="inferred from homology"/>
<evidence type="ECO:0000256" key="12">
    <source>
        <dbReference type="ARBA" id="ARBA00035727"/>
    </source>
</evidence>
<keyword evidence="16" id="KW-1185">Reference proteome</keyword>
<evidence type="ECO:0000256" key="10">
    <source>
        <dbReference type="ARBA" id="ARBA00035657"/>
    </source>
</evidence>
<keyword evidence="9" id="KW-0131">Cell cycle</keyword>
<feature type="region of interest" description="Disordered" evidence="13">
    <location>
        <begin position="107"/>
        <end position="144"/>
    </location>
</feature>
<dbReference type="RefSeq" id="WP_008487742.1">
    <property type="nucleotide sequence ID" value="NZ_AMRG01000003.1"/>
</dbReference>
<dbReference type="PANTHER" id="PTHR39579">
    <property type="entry name" value="INNER MEMBRANE PROTEIN YHCB"/>
    <property type="match status" value="1"/>
</dbReference>
<comment type="subcellular location">
    <subcellularLocation>
        <location evidence="1">Cell inner membrane</location>
        <topology evidence="1">Single-pass membrane protein</topology>
    </subcellularLocation>
</comment>
<feature type="transmembrane region" description="Helical" evidence="14">
    <location>
        <begin position="6"/>
        <end position="25"/>
    </location>
</feature>
<organism evidence="15 16">
    <name type="scientific">Idiomarina xiamenensis 10-D-4</name>
    <dbReference type="NCBI Taxonomy" id="740709"/>
    <lineage>
        <taxon>Bacteria</taxon>
        <taxon>Pseudomonadati</taxon>
        <taxon>Pseudomonadota</taxon>
        <taxon>Gammaproteobacteria</taxon>
        <taxon>Alteromonadales</taxon>
        <taxon>Idiomarinaceae</taxon>
        <taxon>Idiomarina</taxon>
    </lineage>
</organism>
<dbReference type="GO" id="GO:0051301">
    <property type="term" value="P:cell division"/>
    <property type="evidence" value="ECO:0007669"/>
    <property type="project" value="UniProtKB-KW"/>
</dbReference>
<keyword evidence="8 14" id="KW-0472">Membrane</keyword>
<keyword evidence="3" id="KW-0997">Cell inner membrane</keyword>
<evidence type="ECO:0000256" key="4">
    <source>
        <dbReference type="ARBA" id="ARBA00022618"/>
    </source>
</evidence>
<accession>K2KF43</accession>
<dbReference type="Pfam" id="PF06295">
    <property type="entry name" value="ZapG-like"/>
    <property type="match status" value="1"/>
</dbReference>
<evidence type="ECO:0000256" key="2">
    <source>
        <dbReference type="ARBA" id="ARBA00022475"/>
    </source>
</evidence>
<reference evidence="15 16" key="1">
    <citation type="journal article" date="2012" name="J. Bacteriol.">
        <title>Genome Sequence of Idiomarina xiamenensis Type Strain 10-D-4.</title>
        <authorList>
            <person name="Lai Q."/>
            <person name="Wang L."/>
            <person name="Wang W."/>
            <person name="Shao Z."/>
        </authorList>
    </citation>
    <scope>NUCLEOTIDE SEQUENCE [LARGE SCALE GENOMIC DNA]</scope>
    <source>
        <strain evidence="15 16">10-D-4</strain>
    </source>
</reference>
<evidence type="ECO:0000256" key="9">
    <source>
        <dbReference type="ARBA" id="ARBA00023306"/>
    </source>
</evidence>
<dbReference type="GO" id="GO:0008360">
    <property type="term" value="P:regulation of cell shape"/>
    <property type="evidence" value="ECO:0007669"/>
    <property type="project" value="UniProtKB-KW"/>
</dbReference>
<dbReference type="PATRIC" id="fig|740709.3.peg.687"/>
<dbReference type="GO" id="GO:0005886">
    <property type="term" value="C:plasma membrane"/>
    <property type="evidence" value="ECO:0007669"/>
    <property type="project" value="UniProtKB-SubCell"/>
</dbReference>
<evidence type="ECO:0000313" key="16">
    <source>
        <dbReference type="Proteomes" id="UP000014115"/>
    </source>
</evidence>